<evidence type="ECO:0000256" key="1">
    <source>
        <dbReference type="SAM" id="MobiDB-lite"/>
    </source>
</evidence>
<proteinExistence type="predicted"/>
<protein>
    <recommendedName>
        <fullName evidence="4">DUF5330 domain-containing protein</fullName>
    </recommendedName>
</protein>
<reference evidence="2 3" key="1">
    <citation type="submission" date="2018-07" db="EMBL/GenBank/DDBJ databases">
        <title>Genome sequence of Nitratireductor thuwali#1536.</title>
        <authorList>
            <person name="Michoud G."/>
            <person name="Merlino G."/>
            <person name="Sefrji F.O."/>
            <person name="Daffonchio D."/>
        </authorList>
    </citation>
    <scope>NUCLEOTIDE SEQUENCE [LARGE SCALE GENOMIC DNA]</scope>
    <source>
        <strain evidence="3">Nit1536</strain>
    </source>
</reference>
<dbReference type="RefSeq" id="WP_338531090.1">
    <property type="nucleotide sequence ID" value="NZ_CP030941.1"/>
</dbReference>
<dbReference type="EMBL" id="CP030941">
    <property type="protein sequence ID" value="UUP18897.1"/>
    <property type="molecule type" value="Genomic_DNA"/>
</dbReference>
<evidence type="ECO:0000313" key="3">
    <source>
        <dbReference type="Proteomes" id="UP001342418"/>
    </source>
</evidence>
<gene>
    <name evidence="2" type="ORF">NTH_03383</name>
</gene>
<dbReference type="Proteomes" id="UP001342418">
    <property type="component" value="Chromosome"/>
</dbReference>
<feature type="region of interest" description="Disordered" evidence="1">
    <location>
        <begin position="97"/>
        <end position="123"/>
    </location>
</feature>
<evidence type="ECO:0008006" key="4">
    <source>
        <dbReference type="Google" id="ProtNLM"/>
    </source>
</evidence>
<accession>A0ABY5MQ59</accession>
<name>A0ABY5MQ59_9HYPH</name>
<dbReference type="InterPro" id="IPR035220">
    <property type="entry name" value="DUF5330"/>
</dbReference>
<dbReference type="Pfam" id="PF17264">
    <property type="entry name" value="DUF5330"/>
    <property type="match status" value="1"/>
</dbReference>
<sequence>MGFIIRSAFWLSLVLLVIPLDTGSKGEGPDAVGPIQAFFAAREAVVDMVGICERKPEVCETGRAALATIAARARQAVSIASGLMDTEPTGEAVVETAVQTPRPDGPALTTGSIEASEKNAEKP</sequence>
<organism evidence="2 3">
    <name type="scientific">Nitratireductor thuwali</name>
    <dbReference type="NCBI Taxonomy" id="2267699"/>
    <lineage>
        <taxon>Bacteria</taxon>
        <taxon>Pseudomonadati</taxon>
        <taxon>Pseudomonadota</taxon>
        <taxon>Alphaproteobacteria</taxon>
        <taxon>Hyphomicrobiales</taxon>
        <taxon>Phyllobacteriaceae</taxon>
        <taxon>Nitratireductor</taxon>
    </lineage>
</organism>
<evidence type="ECO:0000313" key="2">
    <source>
        <dbReference type="EMBL" id="UUP18897.1"/>
    </source>
</evidence>
<keyword evidence="3" id="KW-1185">Reference proteome</keyword>